<feature type="signal peptide" evidence="3">
    <location>
        <begin position="1"/>
        <end position="28"/>
    </location>
</feature>
<comment type="caution">
    <text evidence="4">The sequence shown here is derived from an EMBL/GenBank/DDBJ whole genome shotgun (WGS) entry which is preliminary data.</text>
</comment>
<dbReference type="EMBL" id="CAKOGP040001743">
    <property type="protein sequence ID" value="CAJ1948140.1"/>
    <property type="molecule type" value="Genomic_DNA"/>
</dbReference>
<feature type="compositionally biased region" description="Polar residues" evidence="1">
    <location>
        <begin position="371"/>
        <end position="389"/>
    </location>
</feature>
<keyword evidence="2" id="KW-1133">Transmembrane helix</keyword>
<evidence type="ECO:0000256" key="2">
    <source>
        <dbReference type="SAM" id="Phobius"/>
    </source>
</evidence>
<keyword evidence="2" id="KW-0812">Transmembrane</keyword>
<dbReference type="Proteomes" id="UP001295423">
    <property type="component" value="Unassembled WGS sequence"/>
</dbReference>
<protein>
    <submittedName>
        <fullName evidence="4">Uncharacterized protein</fullName>
    </submittedName>
</protein>
<name>A0AAD2FPD4_9STRA</name>
<feature type="compositionally biased region" description="Polar residues" evidence="1">
    <location>
        <begin position="660"/>
        <end position="670"/>
    </location>
</feature>
<evidence type="ECO:0000256" key="3">
    <source>
        <dbReference type="SAM" id="SignalP"/>
    </source>
</evidence>
<proteinExistence type="predicted"/>
<sequence>MTMMRSMRSKVLLLLVTLQLYSCKYSTAFSFSLQSPRKCSRAAAVTALKMANPNDDDTRPDAEGSDLAAEFFKMAQAKGISLDSSDYVEDGGDEDEEEPNIPQGAINAFLGYDTGEVGDKLAGNVSLTDDQLYSEVKERVLDTAGGFVELVGGPREDEEDEDDSAPKVYEPPSVVPDVDLTAGEVVLLILEVLKNNDNPTPNKGVEILFGYSSSSSQIMNEEGLTHKEYADFLKETEYKVLFDHQEVMIDKGKYAFDGTKAFLTARLRVGPGPKDFTSCNFILTSERRDKDEDEAWLVEIPLESFKIPKANAKTGAMIAEQETDLEDSSVGHVATRVRANKNSASAENPRLRSGVERGFVDREHDRDTISGVHSINQADSSTETRGNRSANHESNKISNKEQETFKSWLSARIMDGLNTAAGATLSTTGQLIAPPLHVTKTVILPSLLGLLVDILDTVVPHRLKDWFRILSSSIHHLVSVIRSTKGGKHFSSSFLNVMQDIALVTSAPETRNMLIDTMAFGVKFFNALNTQEVHILIDHVALLACRMVDLAASGKTKQLFHSTKGAVQDGIEMGSDPAATLAFAEVTAHLCYALEDIHFSLQPKNRLHRNDENRETYLSPLQVSDLPNQPTVEQVILSCLGRVDCSIRPSVPNGAELPQQGETNHVSNLKNRSETVDVDYLRSNVYPDTSASALSREASGNEDVVTTEGISEVQTNDIEDFEDGGKYWRQRNSRNSIHDAVHQTNTDPPVQRFYKTLDTFLEKNRSKYSGKPFAASLYSTMGRRRDEGKQAQILRAKVEKLKGQMECTAQERHISGTDHSSSKQPRKMSLLGSLFVLSFAMLWLAFGIYGICAFVGSHFWQKGHGIRIPVPEQGHAQHNEIVFRIVREVRHFNGGAKEAMQSSFSTDQELQVLAECISSIEN</sequence>
<keyword evidence="2" id="KW-0472">Membrane</keyword>
<gene>
    <name evidence="4" type="ORF">CYCCA115_LOCUS11476</name>
</gene>
<feature type="chain" id="PRO_5042053160" evidence="3">
    <location>
        <begin position="29"/>
        <end position="922"/>
    </location>
</feature>
<feature type="compositionally biased region" description="Basic and acidic residues" evidence="1">
    <location>
        <begin position="390"/>
        <end position="401"/>
    </location>
</feature>
<feature type="transmembrane region" description="Helical" evidence="2">
    <location>
        <begin position="830"/>
        <end position="855"/>
    </location>
</feature>
<evidence type="ECO:0000313" key="5">
    <source>
        <dbReference type="Proteomes" id="UP001295423"/>
    </source>
</evidence>
<feature type="region of interest" description="Disordered" evidence="1">
    <location>
        <begin position="362"/>
        <end position="401"/>
    </location>
</feature>
<keyword evidence="3" id="KW-0732">Signal</keyword>
<reference evidence="4" key="1">
    <citation type="submission" date="2023-08" db="EMBL/GenBank/DDBJ databases">
        <authorList>
            <person name="Audoor S."/>
            <person name="Bilcke G."/>
        </authorList>
    </citation>
    <scope>NUCLEOTIDE SEQUENCE</scope>
</reference>
<feature type="region of interest" description="Disordered" evidence="1">
    <location>
        <begin position="150"/>
        <end position="172"/>
    </location>
</feature>
<accession>A0AAD2FPD4</accession>
<dbReference type="AlphaFoldDB" id="A0AAD2FPD4"/>
<organism evidence="4 5">
    <name type="scientific">Cylindrotheca closterium</name>
    <dbReference type="NCBI Taxonomy" id="2856"/>
    <lineage>
        <taxon>Eukaryota</taxon>
        <taxon>Sar</taxon>
        <taxon>Stramenopiles</taxon>
        <taxon>Ochrophyta</taxon>
        <taxon>Bacillariophyta</taxon>
        <taxon>Bacillariophyceae</taxon>
        <taxon>Bacillariophycidae</taxon>
        <taxon>Bacillariales</taxon>
        <taxon>Bacillariaceae</taxon>
        <taxon>Cylindrotheca</taxon>
    </lineage>
</organism>
<evidence type="ECO:0000313" key="4">
    <source>
        <dbReference type="EMBL" id="CAJ1948140.1"/>
    </source>
</evidence>
<evidence type="ECO:0000256" key="1">
    <source>
        <dbReference type="SAM" id="MobiDB-lite"/>
    </source>
</evidence>
<feature type="region of interest" description="Disordered" evidence="1">
    <location>
        <begin position="652"/>
        <end position="671"/>
    </location>
</feature>
<keyword evidence="5" id="KW-1185">Reference proteome</keyword>